<dbReference type="EMBL" id="LSRP01000082">
    <property type="protein sequence ID" value="OJF97596.1"/>
    <property type="molecule type" value="Genomic_DNA"/>
</dbReference>
<keyword evidence="2" id="KW-1185">Reference proteome</keyword>
<evidence type="ECO:0000313" key="2">
    <source>
        <dbReference type="Proteomes" id="UP000182661"/>
    </source>
</evidence>
<reference evidence="1 2" key="1">
    <citation type="submission" date="2016-02" db="EMBL/GenBank/DDBJ databases">
        <title>Genome sequencing of a beta-galactosidase producing bacteria Rhizobium sp. 59.</title>
        <authorList>
            <person name="Wang D."/>
            <person name="Kot W."/>
            <person name="Qin Y."/>
            <person name="Hansen L."/>
            <person name="Naqvi K."/>
            <person name="Rensing C."/>
        </authorList>
    </citation>
    <scope>NUCLEOTIDE SEQUENCE [LARGE SCALE GENOMIC DNA]</scope>
    <source>
        <strain evidence="1 2">59</strain>
    </source>
</reference>
<dbReference type="AlphaFoldDB" id="A0A657LSV3"/>
<proteinExistence type="predicted"/>
<gene>
    <name evidence="1" type="ORF">AX760_16680</name>
</gene>
<organism evidence="1 2">
    <name type="scientific">Pararhizobium antarcticum</name>
    <dbReference type="NCBI Taxonomy" id="1798805"/>
    <lineage>
        <taxon>Bacteria</taxon>
        <taxon>Pseudomonadati</taxon>
        <taxon>Pseudomonadota</taxon>
        <taxon>Alphaproteobacteria</taxon>
        <taxon>Hyphomicrobiales</taxon>
        <taxon>Rhizobiaceae</taxon>
        <taxon>Rhizobium/Agrobacterium group</taxon>
        <taxon>Pararhizobium</taxon>
    </lineage>
</organism>
<dbReference type="RefSeq" id="WP_071832969.1">
    <property type="nucleotide sequence ID" value="NZ_LSRP01000082.1"/>
</dbReference>
<accession>A0A657LSV3</accession>
<dbReference type="Proteomes" id="UP000182661">
    <property type="component" value="Unassembled WGS sequence"/>
</dbReference>
<comment type="caution">
    <text evidence="1">The sequence shown here is derived from an EMBL/GenBank/DDBJ whole genome shotgun (WGS) entry which is preliminary data.</text>
</comment>
<protein>
    <submittedName>
        <fullName evidence="1">Uncharacterized protein</fullName>
    </submittedName>
</protein>
<name>A0A657LSV3_9HYPH</name>
<evidence type="ECO:0000313" key="1">
    <source>
        <dbReference type="EMBL" id="OJF97596.1"/>
    </source>
</evidence>
<dbReference type="OrthoDB" id="8116332at2"/>
<sequence>MGDKSSVREIKMSVAYVREAKGMAEFMLRLEFRGPGDTIEAAASRAQNKYGTPASVLLRMRNRVVNDMLLSNFMAIATGYIKATERVEKAYAHEKSLAVNPTILRLANIVAGEESET</sequence>